<gene>
    <name evidence="3" type="ORF">H0E87_008188</name>
</gene>
<keyword evidence="4" id="KW-1185">Reference proteome</keyword>
<reference evidence="3" key="1">
    <citation type="journal article" date="2021" name="J. Hered.">
        <title>Genome Assembly of Salicaceae Populus deltoides (Eastern Cottonwood) I-69 Based on Nanopore Sequencing and Hi-C Technologies.</title>
        <authorList>
            <person name="Bai S."/>
            <person name="Wu H."/>
            <person name="Zhang J."/>
            <person name="Pan Z."/>
            <person name="Zhao W."/>
            <person name="Li Z."/>
            <person name="Tong C."/>
        </authorList>
    </citation>
    <scope>NUCLEOTIDE SEQUENCE</scope>
    <source>
        <tissue evidence="3">Leaf</tissue>
    </source>
</reference>
<dbReference type="SUPFAM" id="SSF54236">
    <property type="entry name" value="Ubiquitin-like"/>
    <property type="match status" value="1"/>
</dbReference>
<evidence type="ECO:0000313" key="3">
    <source>
        <dbReference type="EMBL" id="KAH8510541.1"/>
    </source>
</evidence>
<dbReference type="PANTHER" id="PTHR10666">
    <property type="entry name" value="UBIQUITIN"/>
    <property type="match status" value="1"/>
</dbReference>
<name>A0A8T2YZV1_POPDE</name>
<dbReference type="Pfam" id="PF00240">
    <property type="entry name" value="ubiquitin"/>
    <property type="match status" value="1"/>
</dbReference>
<dbReference type="InterPro" id="IPR011989">
    <property type="entry name" value="ARM-like"/>
</dbReference>
<organism evidence="3 4">
    <name type="scientific">Populus deltoides</name>
    <name type="common">Eastern poplar</name>
    <name type="synonym">Eastern cottonwood</name>
    <dbReference type="NCBI Taxonomy" id="3696"/>
    <lineage>
        <taxon>Eukaryota</taxon>
        <taxon>Viridiplantae</taxon>
        <taxon>Streptophyta</taxon>
        <taxon>Embryophyta</taxon>
        <taxon>Tracheophyta</taxon>
        <taxon>Spermatophyta</taxon>
        <taxon>Magnoliopsida</taxon>
        <taxon>eudicotyledons</taxon>
        <taxon>Gunneridae</taxon>
        <taxon>Pentapetalae</taxon>
        <taxon>rosids</taxon>
        <taxon>fabids</taxon>
        <taxon>Malpighiales</taxon>
        <taxon>Salicaceae</taxon>
        <taxon>Saliceae</taxon>
        <taxon>Populus</taxon>
    </lineage>
</organism>
<dbReference type="InterPro" id="IPR019956">
    <property type="entry name" value="Ubiquitin_dom"/>
</dbReference>
<dbReference type="PRINTS" id="PR00348">
    <property type="entry name" value="UBIQUITIN"/>
</dbReference>
<dbReference type="Gene3D" id="1.25.10.10">
    <property type="entry name" value="Leucine-rich Repeat Variant"/>
    <property type="match status" value="1"/>
</dbReference>
<dbReference type="AlphaFoldDB" id="A0A8T2YZV1"/>
<dbReference type="GO" id="GO:0003729">
    <property type="term" value="F:mRNA binding"/>
    <property type="evidence" value="ECO:0007669"/>
    <property type="project" value="UniProtKB-ARBA"/>
</dbReference>
<dbReference type="InterPro" id="IPR029071">
    <property type="entry name" value="Ubiquitin-like_domsf"/>
</dbReference>
<dbReference type="InterPro" id="IPR050158">
    <property type="entry name" value="Ubiquitin_ubiquitin-like"/>
</dbReference>
<sequence length="219" mass="24226">MAEGVIIESCLHHKAEMVIFEASRAITELSNVTSLESTPAVTALQLLSSSYKPGLRFAAVQALNMVERFYYKFFFLLGGVSPSLGAPTSRWHADLCEDSTGKAIALEVDSLDTIGNVKAKIQDKVGISLDKSRLLFSEKKLEDDGRTLSDYNIKKISTLELQEIPASVEENEVEVRLNEHMDDMQGAIEVKGKGKISVLVHSNEEANLLRKFLKKLQVV</sequence>
<accession>A0A8T2YZV1</accession>
<dbReference type="EMBL" id="JACEGQ020000004">
    <property type="protein sequence ID" value="KAH8510541.1"/>
    <property type="molecule type" value="Genomic_DNA"/>
</dbReference>
<dbReference type="InterPro" id="IPR000626">
    <property type="entry name" value="Ubiquitin-like_dom"/>
</dbReference>
<proteinExistence type="predicted"/>
<evidence type="ECO:0000259" key="2">
    <source>
        <dbReference type="PROSITE" id="PS50053"/>
    </source>
</evidence>
<keyword evidence="1" id="KW-1017">Isopeptide bond</keyword>
<comment type="caution">
    <text evidence="3">The sequence shown here is derived from an EMBL/GenBank/DDBJ whole genome shotgun (WGS) entry which is preliminary data.</text>
</comment>
<evidence type="ECO:0000256" key="1">
    <source>
        <dbReference type="ARBA" id="ARBA00022499"/>
    </source>
</evidence>
<dbReference type="Gene3D" id="3.10.20.90">
    <property type="entry name" value="Phosphatidylinositol 3-kinase Catalytic Subunit, Chain A, domain 1"/>
    <property type="match status" value="1"/>
</dbReference>
<dbReference type="PROSITE" id="PS50053">
    <property type="entry name" value="UBIQUITIN_2"/>
    <property type="match status" value="1"/>
</dbReference>
<dbReference type="Proteomes" id="UP000807159">
    <property type="component" value="Chromosome 4"/>
</dbReference>
<evidence type="ECO:0000313" key="4">
    <source>
        <dbReference type="Proteomes" id="UP000807159"/>
    </source>
</evidence>
<feature type="domain" description="Ubiquitin-like" evidence="2">
    <location>
        <begin position="101"/>
        <end position="161"/>
    </location>
</feature>
<dbReference type="SMART" id="SM00213">
    <property type="entry name" value="UBQ"/>
    <property type="match status" value="1"/>
</dbReference>
<protein>
    <recommendedName>
        <fullName evidence="2">Ubiquitin-like domain-containing protein</fullName>
    </recommendedName>
</protein>